<name>A0A137NPZ1_CONC2</name>
<dbReference type="AlphaFoldDB" id="A0A137NPZ1"/>
<dbReference type="PANTHER" id="PTHR11552">
    <property type="entry name" value="GLUCOSE-METHANOL-CHOLINE GMC OXIDOREDUCTASE"/>
    <property type="match status" value="1"/>
</dbReference>
<dbReference type="EMBL" id="KQ965158">
    <property type="protein sequence ID" value="KXN64812.1"/>
    <property type="molecule type" value="Genomic_DNA"/>
</dbReference>
<keyword evidence="2" id="KW-0274">FAD</keyword>
<dbReference type="GO" id="GO:0050660">
    <property type="term" value="F:flavin adenine dinucleotide binding"/>
    <property type="evidence" value="ECO:0007669"/>
    <property type="project" value="InterPro"/>
</dbReference>
<dbReference type="PROSITE" id="PS00624">
    <property type="entry name" value="GMC_OXRED_2"/>
    <property type="match status" value="1"/>
</dbReference>
<gene>
    <name evidence="4" type="ORF">CONCODRAFT_26617</name>
</gene>
<feature type="non-terminal residue" evidence="4">
    <location>
        <position position="1"/>
    </location>
</feature>
<dbReference type="Gene3D" id="3.30.560.10">
    <property type="entry name" value="Glucose Oxidase, domain 3"/>
    <property type="match status" value="1"/>
</dbReference>
<dbReference type="InterPro" id="IPR007867">
    <property type="entry name" value="GMC_OxRtase_C"/>
</dbReference>
<dbReference type="GO" id="GO:0016614">
    <property type="term" value="F:oxidoreductase activity, acting on CH-OH group of donors"/>
    <property type="evidence" value="ECO:0007669"/>
    <property type="project" value="InterPro"/>
</dbReference>
<dbReference type="STRING" id="796925.A0A137NPZ1"/>
<evidence type="ECO:0000256" key="1">
    <source>
        <dbReference type="ARBA" id="ARBA00010790"/>
    </source>
</evidence>
<dbReference type="Gene3D" id="3.50.50.60">
    <property type="entry name" value="FAD/NAD(P)-binding domain"/>
    <property type="match status" value="1"/>
</dbReference>
<feature type="non-terminal residue" evidence="4">
    <location>
        <position position="546"/>
    </location>
</feature>
<dbReference type="Pfam" id="PF00732">
    <property type="entry name" value="GMC_oxred_N"/>
    <property type="match status" value="1"/>
</dbReference>
<evidence type="ECO:0000313" key="5">
    <source>
        <dbReference type="Proteomes" id="UP000070444"/>
    </source>
</evidence>
<comment type="similarity">
    <text evidence="1">Belongs to the GMC oxidoreductase family.</text>
</comment>
<reference evidence="4 5" key="1">
    <citation type="journal article" date="2015" name="Genome Biol. Evol.">
        <title>Phylogenomic analyses indicate that early fungi evolved digesting cell walls of algal ancestors of land plants.</title>
        <authorList>
            <person name="Chang Y."/>
            <person name="Wang S."/>
            <person name="Sekimoto S."/>
            <person name="Aerts A.L."/>
            <person name="Choi C."/>
            <person name="Clum A."/>
            <person name="LaButti K.M."/>
            <person name="Lindquist E.A."/>
            <person name="Yee Ngan C."/>
            <person name="Ohm R.A."/>
            <person name="Salamov A.A."/>
            <person name="Grigoriev I.V."/>
            <person name="Spatafora J.W."/>
            <person name="Berbee M.L."/>
        </authorList>
    </citation>
    <scope>NUCLEOTIDE SEQUENCE [LARGE SCALE GENOMIC DNA]</scope>
    <source>
        <strain evidence="4 5">NRRL 28638</strain>
    </source>
</reference>
<proteinExistence type="inferred from homology"/>
<dbReference type="OMA" id="STYMVGE"/>
<dbReference type="Pfam" id="PF05199">
    <property type="entry name" value="GMC_oxred_C"/>
    <property type="match status" value="1"/>
</dbReference>
<feature type="domain" description="Glucose-methanol-choline oxidoreductase N-terminal" evidence="3">
    <location>
        <begin position="285"/>
        <end position="299"/>
    </location>
</feature>
<dbReference type="PANTHER" id="PTHR11552:SF100">
    <property type="entry name" value="DEHYDROGENASE, PUTATIVE (AFU_ORTHOLOGUE AFUA_5G00630)-RELATED"/>
    <property type="match status" value="1"/>
</dbReference>
<dbReference type="InterPro" id="IPR036188">
    <property type="entry name" value="FAD/NAD-bd_sf"/>
</dbReference>
<evidence type="ECO:0000259" key="3">
    <source>
        <dbReference type="PROSITE" id="PS00624"/>
    </source>
</evidence>
<accession>A0A137NPZ1</accession>
<dbReference type="PIRSF" id="PIRSF000137">
    <property type="entry name" value="Alcohol_oxidase"/>
    <property type="match status" value="1"/>
</dbReference>
<dbReference type="OrthoDB" id="269227at2759"/>
<comment type="cofactor">
    <cofactor evidence="2">
        <name>FAD</name>
        <dbReference type="ChEBI" id="CHEBI:57692"/>
    </cofactor>
</comment>
<dbReference type="Proteomes" id="UP000070444">
    <property type="component" value="Unassembled WGS sequence"/>
</dbReference>
<organism evidence="4 5">
    <name type="scientific">Conidiobolus coronatus (strain ATCC 28846 / CBS 209.66 / NRRL 28638)</name>
    <name type="common">Delacroixia coronata</name>
    <dbReference type="NCBI Taxonomy" id="796925"/>
    <lineage>
        <taxon>Eukaryota</taxon>
        <taxon>Fungi</taxon>
        <taxon>Fungi incertae sedis</taxon>
        <taxon>Zoopagomycota</taxon>
        <taxon>Entomophthoromycotina</taxon>
        <taxon>Entomophthoromycetes</taxon>
        <taxon>Entomophthorales</taxon>
        <taxon>Ancylistaceae</taxon>
        <taxon>Conidiobolus</taxon>
    </lineage>
</organism>
<keyword evidence="2" id="KW-0285">Flavoprotein</keyword>
<dbReference type="InterPro" id="IPR012132">
    <property type="entry name" value="GMC_OxRdtase"/>
</dbReference>
<dbReference type="InterPro" id="IPR000172">
    <property type="entry name" value="GMC_OxRdtase_N"/>
</dbReference>
<dbReference type="SUPFAM" id="SSF54373">
    <property type="entry name" value="FAD-linked reductases, C-terminal domain"/>
    <property type="match status" value="1"/>
</dbReference>
<dbReference type="SUPFAM" id="SSF51905">
    <property type="entry name" value="FAD/NAD(P)-binding domain"/>
    <property type="match status" value="1"/>
</dbReference>
<feature type="binding site" evidence="2">
    <location>
        <position position="234"/>
    </location>
    <ligand>
        <name>FAD</name>
        <dbReference type="ChEBI" id="CHEBI:57692"/>
    </ligand>
</feature>
<keyword evidence="5" id="KW-1185">Reference proteome</keyword>
<sequence length="546" mass="60197">FDYIVVGAGPTGIMTAMGLAKAGFSTLIIEAGTDNVSLNTTVPGLNFQSLEDEEIAWNYHVKHYPENTGKRQSVLYPRSSGVGGCSIHNAMIHVMANSRDFKQMVDLTKDEGWSEESFRKYYNRITFTDMMDVVPVMKVMNHFGPLNMANLLSPDLKLIDVIEQIVGKSLLTSFTSKGLNQLSEAGKAMTDIVGDMQVPYNADPIAHGGSRYGVREHLLEAKNLPITIWTNTLVSKVILDNERRAIGVEYLKGKHLYRASPRSSQSDSGTPGVVHCRKEVILSAGTFNTPQILMLSGIGDTEHLRQKGIKPLINLPGVGKNLHDRYEVSVNYELDSNFKVTEKCLYSTDASKDPCLKQFLEEGRGPYASNGILSSRLSKSSDNLEEADLFTLTAAAYFTGYRAGMLEDILNKKNTMTMLVLKAHGNNRAGKVQLNSKNPRDMPDINFNYFEEGADKDLPAIVKGIKDARQRLGSLNSGVRELLPGPQVKTDDQIKEYVKNTAWGHHACGTSRMGTDKMSVIDTKFRVHGVSGLRVADLSIFPNLPG</sequence>
<protein>
    <submittedName>
        <fullName evidence="4">Alcohol oxidase</fullName>
    </submittedName>
</protein>
<evidence type="ECO:0000313" key="4">
    <source>
        <dbReference type="EMBL" id="KXN64812.1"/>
    </source>
</evidence>
<evidence type="ECO:0000256" key="2">
    <source>
        <dbReference type="PIRSR" id="PIRSR000137-2"/>
    </source>
</evidence>